<dbReference type="AlphaFoldDB" id="A0A318SFH1"/>
<dbReference type="Gene3D" id="3.40.50.2300">
    <property type="match status" value="2"/>
</dbReference>
<comment type="caution">
    <text evidence="6">The sequence shown here is derived from an EMBL/GenBank/DDBJ whole genome shotgun (WGS) entry which is preliminary data.</text>
</comment>
<dbReference type="GO" id="GO:0030313">
    <property type="term" value="C:cell envelope"/>
    <property type="evidence" value="ECO:0007669"/>
    <property type="project" value="UniProtKB-SubCell"/>
</dbReference>
<name>A0A318SFH1_9DEIO</name>
<dbReference type="RefSeq" id="WP_110885793.1">
    <property type="nucleotide sequence ID" value="NZ_QJSX01000003.1"/>
</dbReference>
<protein>
    <submittedName>
        <fullName evidence="6">Simple sugar transport system substrate-binding protein/ribose transport system substrate-binding protein</fullName>
    </submittedName>
</protein>
<feature type="signal peptide" evidence="4">
    <location>
        <begin position="1"/>
        <end position="27"/>
    </location>
</feature>
<dbReference type="InterPro" id="IPR028082">
    <property type="entry name" value="Peripla_BP_I"/>
</dbReference>
<evidence type="ECO:0000259" key="5">
    <source>
        <dbReference type="Pfam" id="PF13407"/>
    </source>
</evidence>
<organism evidence="6 7">
    <name type="scientific">Deinococcus yavapaiensis KR-236</name>
    <dbReference type="NCBI Taxonomy" id="694435"/>
    <lineage>
        <taxon>Bacteria</taxon>
        <taxon>Thermotogati</taxon>
        <taxon>Deinococcota</taxon>
        <taxon>Deinococci</taxon>
        <taxon>Deinococcales</taxon>
        <taxon>Deinococcaceae</taxon>
        <taxon>Deinococcus</taxon>
    </lineage>
</organism>
<feature type="domain" description="Periplasmic binding protein" evidence="5">
    <location>
        <begin position="48"/>
        <end position="289"/>
    </location>
</feature>
<feature type="chain" id="PRO_5016311333" evidence="4">
    <location>
        <begin position="28"/>
        <end position="319"/>
    </location>
</feature>
<comment type="similarity">
    <text evidence="2">Belongs to the bacterial solute-binding protein 2 family.</text>
</comment>
<keyword evidence="7" id="KW-1185">Reference proteome</keyword>
<gene>
    <name evidence="6" type="ORF">DES52_103295</name>
</gene>
<dbReference type="PANTHER" id="PTHR46847:SF3">
    <property type="entry name" value="GALACTOFURANOSE-BINDING PROTEIN YTFQ"/>
    <property type="match status" value="1"/>
</dbReference>
<evidence type="ECO:0000313" key="7">
    <source>
        <dbReference type="Proteomes" id="UP000248326"/>
    </source>
</evidence>
<dbReference type="PANTHER" id="PTHR46847">
    <property type="entry name" value="D-ALLOSE-BINDING PERIPLASMIC PROTEIN-RELATED"/>
    <property type="match status" value="1"/>
</dbReference>
<keyword evidence="3 4" id="KW-0732">Signal</keyword>
<dbReference type="GO" id="GO:0030246">
    <property type="term" value="F:carbohydrate binding"/>
    <property type="evidence" value="ECO:0007669"/>
    <property type="project" value="UniProtKB-ARBA"/>
</dbReference>
<evidence type="ECO:0000256" key="3">
    <source>
        <dbReference type="ARBA" id="ARBA00022729"/>
    </source>
</evidence>
<dbReference type="SUPFAM" id="SSF53822">
    <property type="entry name" value="Periplasmic binding protein-like I"/>
    <property type="match status" value="1"/>
</dbReference>
<comment type="subcellular location">
    <subcellularLocation>
        <location evidence="1">Cell envelope</location>
    </subcellularLocation>
</comment>
<keyword evidence="6" id="KW-0762">Sugar transport</keyword>
<dbReference type="InterPro" id="IPR025997">
    <property type="entry name" value="SBP_2_dom"/>
</dbReference>
<dbReference type="Pfam" id="PF13407">
    <property type="entry name" value="Peripla_BP_4"/>
    <property type="match status" value="1"/>
</dbReference>
<dbReference type="OrthoDB" id="9814427at2"/>
<dbReference type="EMBL" id="QJSX01000003">
    <property type="protein sequence ID" value="PYE55462.1"/>
    <property type="molecule type" value="Genomic_DNA"/>
</dbReference>
<evidence type="ECO:0000256" key="1">
    <source>
        <dbReference type="ARBA" id="ARBA00004196"/>
    </source>
</evidence>
<evidence type="ECO:0000313" key="6">
    <source>
        <dbReference type="EMBL" id="PYE55462.1"/>
    </source>
</evidence>
<evidence type="ECO:0000256" key="2">
    <source>
        <dbReference type="ARBA" id="ARBA00007639"/>
    </source>
</evidence>
<sequence length="319" mass="34954">MFDSKLPVRLCAAATLVLALGGPAIQARSSLNVGFSQADVTTWRWSETTSLQREAERRGYRWTTLNAKGDARQQAKDVRDLLARHIDVLFVAPLNADVLKPVLAQARSQRVPVILLDTLVDADILKPGRDYSSLVTPDFEAEGRVLGEWLIREMHGKAHILEVLDDSMRPVTRLYRQGFRNALKAAPGMKIVLTKSGLLLDEVSKFNAVAAVLRQHPEIDAAFGAPEWNGVGLAYAQIAGGQLPGKGITVVTMGGEKHNLRDVIEGLLGAVAEETPNLGPAAFKVLDDLNARRPVASWIKVTGRVYDRRNAEQLLDDAW</sequence>
<accession>A0A318SFH1</accession>
<keyword evidence="6" id="KW-0813">Transport</keyword>
<dbReference type="Proteomes" id="UP000248326">
    <property type="component" value="Unassembled WGS sequence"/>
</dbReference>
<evidence type="ECO:0000256" key="4">
    <source>
        <dbReference type="SAM" id="SignalP"/>
    </source>
</evidence>
<proteinExistence type="inferred from homology"/>
<reference evidence="6 7" key="1">
    <citation type="submission" date="2018-06" db="EMBL/GenBank/DDBJ databases">
        <title>Genomic Encyclopedia of Type Strains, Phase IV (KMG-IV): sequencing the most valuable type-strain genomes for metagenomic binning, comparative biology and taxonomic classification.</title>
        <authorList>
            <person name="Goeker M."/>
        </authorList>
    </citation>
    <scope>NUCLEOTIDE SEQUENCE [LARGE SCALE GENOMIC DNA]</scope>
    <source>
        <strain evidence="6 7">DSM 18048</strain>
    </source>
</reference>